<dbReference type="AlphaFoldDB" id="A0A6P8HTI8"/>
<dbReference type="SMART" id="SM00248">
    <property type="entry name" value="ANK"/>
    <property type="match status" value="5"/>
</dbReference>
<dbReference type="GeneID" id="116292785"/>
<reference evidence="6" key="1">
    <citation type="submission" date="2025-08" db="UniProtKB">
        <authorList>
            <consortium name="RefSeq"/>
        </authorList>
    </citation>
    <scope>IDENTIFICATION</scope>
    <source>
        <tissue evidence="6">Tentacle</tissue>
    </source>
</reference>
<keyword evidence="5" id="KW-1185">Reference proteome</keyword>
<dbReference type="PANTHER" id="PTHR24201">
    <property type="entry name" value="ANK_REP_REGION DOMAIN-CONTAINING PROTEIN"/>
    <property type="match status" value="1"/>
</dbReference>
<feature type="repeat" description="ANK" evidence="3">
    <location>
        <begin position="418"/>
        <end position="450"/>
    </location>
</feature>
<keyword evidence="1" id="KW-0677">Repeat</keyword>
<evidence type="ECO:0000256" key="4">
    <source>
        <dbReference type="SAM" id="MobiDB-lite"/>
    </source>
</evidence>
<dbReference type="Proteomes" id="UP000515163">
    <property type="component" value="Unplaced"/>
</dbReference>
<proteinExistence type="predicted"/>
<feature type="compositionally biased region" description="Low complexity" evidence="4">
    <location>
        <begin position="266"/>
        <end position="286"/>
    </location>
</feature>
<evidence type="ECO:0000256" key="3">
    <source>
        <dbReference type="PROSITE-ProRule" id="PRU00023"/>
    </source>
</evidence>
<name>A0A6P8HTI8_ACTTE</name>
<dbReference type="RefSeq" id="XP_031556000.1">
    <property type="nucleotide sequence ID" value="XM_031700140.1"/>
</dbReference>
<feature type="region of interest" description="Disordered" evidence="4">
    <location>
        <begin position="298"/>
        <end position="367"/>
    </location>
</feature>
<accession>A0A6P8HTI8</accession>
<feature type="compositionally biased region" description="Basic and acidic residues" evidence="4">
    <location>
        <begin position="304"/>
        <end position="316"/>
    </location>
</feature>
<dbReference type="InterPro" id="IPR050776">
    <property type="entry name" value="Ank_Repeat/CDKN_Inhibitor"/>
</dbReference>
<dbReference type="Gene3D" id="1.25.40.20">
    <property type="entry name" value="Ankyrin repeat-containing domain"/>
    <property type="match status" value="2"/>
</dbReference>
<evidence type="ECO:0000313" key="5">
    <source>
        <dbReference type="Proteomes" id="UP000515163"/>
    </source>
</evidence>
<feature type="region of interest" description="Disordered" evidence="4">
    <location>
        <begin position="265"/>
        <end position="286"/>
    </location>
</feature>
<feature type="repeat" description="ANK" evidence="3">
    <location>
        <begin position="385"/>
        <end position="417"/>
    </location>
</feature>
<evidence type="ECO:0000256" key="2">
    <source>
        <dbReference type="ARBA" id="ARBA00023043"/>
    </source>
</evidence>
<feature type="compositionally biased region" description="Basic and acidic residues" evidence="4">
    <location>
        <begin position="179"/>
        <end position="188"/>
    </location>
</feature>
<dbReference type="PROSITE" id="PS50088">
    <property type="entry name" value="ANK_REPEAT"/>
    <property type="match status" value="4"/>
</dbReference>
<dbReference type="Pfam" id="PF12796">
    <property type="entry name" value="Ank_2"/>
    <property type="match status" value="2"/>
</dbReference>
<sequence length="475" mass="52556">MLKFAVKKSAKNIFHDAVSNKDLSRLKFILQNNQKGFNIDELDEDGLTALQRSCFIGNLKLVQLLVNYGANIDIQDREGWSVLHASAVAGNSSILRYLVCMGADVTTRNDFGELAIDLASDLDCVIILAEAMISAGHRELIDGYFAKQPSLKALIEDRLREISKKPNELSEQEYSSEGSKNRSGERFKKNYSKTLESRKESTSVNTSESRRQPLGNISNTSTNKEEGLHIIERGGQPEEGRTGRDKYNTRIKRVECKKCHGKKRLSTSSSCSVSSDSSSSSSSDSAYVSSLSLVTEGLPTQIEEPTKNETYSHDDDVINPVFDSVLPKQNSTPENTKHRVHNCRKHEKRNKSRSNSSPASVSTSKRHRILSKIKEHSNVNALNESGLSLLHVMARQGDAESVKILLENGAEVNRQALNGSTPLHEAAQSGSLDCILMLLSYEADLFAENDNGFLPIDKAKNKDVKLSLHKAMAMK</sequence>
<dbReference type="SUPFAM" id="SSF48403">
    <property type="entry name" value="Ankyrin repeat"/>
    <property type="match status" value="1"/>
</dbReference>
<feature type="repeat" description="ANK" evidence="3">
    <location>
        <begin position="45"/>
        <end position="77"/>
    </location>
</feature>
<evidence type="ECO:0000313" key="6">
    <source>
        <dbReference type="RefSeq" id="XP_031556000.1"/>
    </source>
</evidence>
<feature type="region of interest" description="Disordered" evidence="4">
    <location>
        <begin position="166"/>
        <end position="246"/>
    </location>
</feature>
<evidence type="ECO:0000256" key="1">
    <source>
        <dbReference type="ARBA" id="ARBA00022737"/>
    </source>
</evidence>
<dbReference type="PANTHER" id="PTHR24201:SF15">
    <property type="entry name" value="ANKYRIN REPEAT DOMAIN-CONTAINING PROTEIN 66"/>
    <property type="match status" value="1"/>
</dbReference>
<feature type="compositionally biased region" description="Polar residues" evidence="4">
    <location>
        <begin position="353"/>
        <end position="363"/>
    </location>
</feature>
<dbReference type="InterPro" id="IPR002110">
    <property type="entry name" value="Ankyrin_rpt"/>
</dbReference>
<keyword evidence="2 3" id="KW-0040">ANK repeat</keyword>
<dbReference type="PROSITE" id="PS50297">
    <property type="entry name" value="ANK_REP_REGION"/>
    <property type="match status" value="4"/>
</dbReference>
<dbReference type="InParanoid" id="A0A6P8HTI8"/>
<feature type="compositionally biased region" description="Basic residues" evidence="4">
    <location>
        <begin position="338"/>
        <end position="352"/>
    </location>
</feature>
<dbReference type="KEGG" id="aten:116292785"/>
<feature type="compositionally biased region" description="Basic and acidic residues" evidence="4">
    <location>
        <begin position="223"/>
        <end position="246"/>
    </location>
</feature>
<gene>
    <name evidence="6" type="primary">LOC116292785</name>
</gene>
<dbReference type="InterPro" id="IPR036770">
    <property type="entry name" value="Ankyrin_rpt-contain_sf"/>
</dbReference>
<dbReference type="OrthoDB" id="5314041at2759"/>
<organism evidence="5 6">
    <name type="scientific">Actinia tenebrosa</name>
    <name type="common">Australian red waratah sea anemone</name>
    <dbReference type="NCBI Taxonomy" id="6105"/>
    <lineage>
        <taxon>Eukaryota</taxon>
        <taxon>Metazoa</taxon>
        <taxon>Cnidaria</taxon>
        <taxon>Anthozoa</taxon>
        <taxon>Hexacorallia</taxon>
        <taxon>Actiniaria</taxon>
        <taxon>Actiniidae</taxon>
        <taxon>Actinia</taxon>
    </lineage>
</organism>
<feature type="repeat" description="ANK" evidence="3">
    <location>
        <begin position="78"/>
        <end position="110"/>
    </location>
</feature>
<protein>
    <submittedName>
        <fullName evidence="6">Ankyrin-3-like</fullName>
    </submittedName>
</protein>